<dbReference type="InterPro" id="IPR036291">
    <property type="entry name" value="NAD(P)-bd_dom_sf"/>
</dbReference>
<comment type="caution">
    <text evidence="4">The sequence shown here is derived from an EMBL/GenBank/DDBJ whole genome shotgun (WGS) entry which is preliminary data.</text>
</comment>
<reference evidence="4 5" key="1">
    <citation type="submission" date="2018-10" db="EMBL/GenBank/DDBJ databases">
        <title>Co-occurring genomic capacity for anaerobic methane metabolism and dissimilatory sulfite reduction discovered in the Korarchaeota.</title>
        <authorList>
            <person name="Mckay L.J."/>
            <person name="Dlakic M."/>
            <person name="Fields M.W."/>
            <person name="Delmont T.O."/>
            <person name="Eren A.M."/>
            <person name="Jay Z.J."/>
            <person name="Klingelsmith K.B."/>
            <person name="Rusch D.B."/>
            <person name="Inskeep W.P."/>
        </authorList>
    </citation>
    <scope>NUCLEOTIDE SEQUENCE [LARGE SCALE GENOMIC DNA]</scope>
    <source>
        <strain evidence="4 5">WS</strain>
    </source>
</reference>
<evidence type="ECO:0000259" key="3">
    <source>
        <dbReference type="Pfam" id="PF01370"/>
    </source>
</evidence>
<proteinExistence type="predicted"/>
<dbReference type="InterPro" id="IPR001509">
    <property type="entry name" value="Epimerase_deHydtase"/>
</dbReference>
<dbReference type="Pfam" id="PF01370">
    <property type="entry name" value="Epimerase"/>
    <property type="match status" value="1"/>
</dbReference>
<gene>
    <name evidence="4" type="ORF">D9Q81_09190</name>
</gene>
<sequence length="305" mass="33783">MIVVTGGAGFIGSNIALMLLNMGKEVAIIDNFMTGSRDAAEVLRGRGAKVIEGEASKLVELDDVEAILHLGIPSSSPMYREDPSLVSGSLGEFIEIIEYARKRDLSLIYASTSSLYNGIDPPHREDALIKPMDLYTEARYFMERISSVYQSLYGVRSVGLRLFSVYGPNERQKGRYANVASQMIWAAMEGKPFIIFGDGNQTRDFIHVRDVARAFIIAMEAGVSGIFNVGTGVETSFRELASIIAEKLPLRLEFRPNPIKNYVYRTCADTSLAEEELGFRAEVGLRRGIEELIEAYKEGRIVFGV</sequence>
<dbReference type="RefSeq" id="WP_012309278.1">
    <property type="nucleotide sequence ID" value="NZ_RCOR01000050.1"/>
</dbReference>
<dbReference type="OMA" id="FSKLCMD"/>
<dbReference type="Gene3D" id="3.90.25.10">
    <property type="entry name" value="UDP-galactose 4-epimerase, domain 1"/>
    <property type="match status" value="1"/>
</dbReference>
<dbReference type="AlphaFoldDB" id="A0A429FZS0"/>
<dbReference type="EMBL" id="RCOR01000050">
    <property type="protein sequence ID" value="RSN67044.1"/>
    <property type="molecule type" value="Genomic_DNA"/>
</dbReference>
<keyword evidence="2" id="KW-0119">Carbohydrate metabolism</keyword>
<evidence type="ECO:0000313" key="4">
    <source>
        <dbReference type="EMBL" id="RSN67044.1"/>
    </source>
</evidence>
<feature type="domain" description="NAD-dependent epimerase/dehydratase" evidence="3">
    <location>
        <begin position="2"/>
        <end position="230"/>
    </location>
</feature>
<protein>
    <submittedName>
        <fullName evidence="4">NAD-dependent epimerase/dehydratase family protein</fullName>
    </submittedName>
</protein>
<evidence type="ECO:0000313" key="5">
    <source>
        <dbReference type="Proteomes" id="UP000278149"/>
    </source>
</evidence>
<evidence type="ECO:0000256" key="1">
    <source>
        <dbReference type="ARBA" id="ARBA00022857"/>
    </source>
</evidence>
<keyword evidence="1" id="KW-0521">NADP</keyword>
<dbReference type="GeneID" id="6093912"/>
<dbReference type="PANTHER" id="PTHR43103:SF3">
    <property type="entry name" value="ADP-L-GLYCERO-D-MANNO-HEPTOSE-6-EPIMERASE"/>
    <property type="match status" value="1"/>
</dbReference>
<evidence type="ECO:0000256" key="2">
    <source>
        <dbReference type="ARBA" id="ARBA00023277"/>
    </source>
</evidence>
<dbReference type="PANTHER" id="PTHR43103">
    <property type="entry name" value="NUCLEOSIDE-DIPHOSPHATE-SUGAR EPIMERASE"/>
    <property type="match status" value="1"/>
</dbReference>
<dbReference type="SUPFAM" id="SSF51735">
    <property type="entry name" value="NAD(P)-binding Rossmann-fold domains"/>
    <property type="match status" value="1"/>
</dbReference>
<accession>A0A429FZS0</accession>
<organism evidence="4 5">
    <name type="scientific">Candidatus Korarchaeum cryptofilum</name>
    <dbReference type="NCBI Taxonomy" id="498846"/>
    <lineage>
        <taxon>Archaea</taxon>
        <taxon>Thermoproteota</taxon>
        <taxon>Candidatus Korarchaeia</taxon>
        <taxon>Candidatus Korarchaeales</taxon>
        <taxon>Candidatus Korarchaeaceae</taxon>
        <taxon>Candidatus Korarchaeum</taxon>
    </lineage>
</organism>
<dbReference type="Proteomes" id="UP000278149">
    <property type="component" value="Unassembled WGS sequence"/>
</dbReference>
<name>A0A429FZS0_9CREN</name>
<dbReference type="Gene3D" id="3.40.50.720">
    <property type="entry name" value="NAD(P)-binding Rossmann-like Domain"/>
    <property type="match status" value="1"/>
</dbReference>